<accession>A0A7S3BNK1</accession>
<sequence>MASVLRAAAAAGDLHQCRRAAQPRRAAARGSAKSAKVAVRLCDYTAGAIRVAAERAAALDEEALEAEVQEELDRTHELVRVNFTGSGASLGHTVQLEMKACYADGELKNQPVPGLTADISLDLQEGNPFPLNIFTEQIVEQGMGQMESKTFGVTFPSDWKSERLQNVGVLFTVMIKEIAEKRALPPRSEEERDTIRAEIEGRHAELAARETAKQLDLAIRESLLQNCAVDTQKTVESVSWAKFGEASTKDYAYNMILEEIGAREGLSSVDEVKKLLRDEAEVTWL</sequence>
<dbReference type="GO" id="GO:0003755">
    <property type="term" value="F:peptidyl-prolyl cis-trans isomerase activity"/>
    <property type="evidence" value="ECO:0007669"/>
    <property type="project" value="InterPro"/>
</dbReference>
<reference evidence="1" key="1">
    <citation type="submission" date="2021-01" db="EMBL/GenBank/DDBJ databases">
        <authorList>
            <person name="Corre E."/>
            <person name="Pelletier E."/>
            <person name="Niang G."/>
            <person name="Scheremetjew M."/>
            <person name="Finn R."/>
            <person name="Kale V."/>
            <person name="Holt S."/>
            <person name="Cochrane G."/>
            <person name="Meng A."/>
            <person name="Brown T."/>
            <person name="Cohen L."/>
        </authorList>
    </citation>
    <scope>NUCLEOTIDE SEQUENCE</scope>
    <source>
        <strain evidence="1">RCC927</strain>
    </source>
</reference>
<name>A0A7S3BNK1_9VIRI</name>
<protein>
    <submittedName>
        <fullName evidence="1">Uncharacterized protein</fullName>
    </submittedName>
</protein>
<gene>
    <name evidence="1" type="ORF">PSIN1315_LOCUS7813</name>
</gene>
<dbReference type="Gene3D" id="3.10.50.40">
    <property type="match status" value="1"/>
</dbReference>
<evidence type="ECO:0000313" key="1">
    <source>
        <dbReference type="EMBL" id="CAE0140357.1"/>
    </source>
</evidence>
<dbReference type="AlphaFoldDB" id="A0A7S3BNK1"/>
<organism evidence="1">
    <name type="scientific">Prasinoderma singulare</name>
    <dbReference type="NCBI Taxonomy" id="676789"/>
    <lineage>
        <taxon>Eukaryota</taxon>
        <taxon>Viridiplantae</taxon>
        <taxon>Prasinodermophyta</taxon>
        <taxon>Prasinodermophyceae</taxon>
        <taxon>Prasinodermales</taxon>
        <taxon>Prasinodermaceae</taxon>
        <taxon>Prasinoderma</taxon>
    </lineage>
</organism>
<proteinExistence type="predicted"/>
<dbReference type="InterPro" id="IPR046357">
    <property type="entry name" value="PPIase_dom_sf"/>
</dbReference>
<dbReference type="EMBL" id="HBHY01012153">
    <property type="protein sequence ID" value="CAE0140357.1"/>
    <property type="molecule type" value="Transcribed_RNA"/>
</dbReference>